<sequence length="175" mass="19258">MMFTPGYKPMFILALLVGMAPALYAAEIGENRFSDEKEWKESEVPPPPAFDLAKLLTFPGFVNSPFVYGVDPASVNLSPSDGLVRYVLVASVPGGAKNVMYEAIRCATGEFKTYARQFSDGVWRQSSDPQWESMFDAPSRHAFYFARAGACDLSSPPSSVRSLVNKLKNPSAFLR</sequence>
<dbReference type="RefSeq" id="WP_238342699.1">
    <property type="nucleotide sequence ID" value="NZ_CP051461.1"/>
</dbReference>
<evidence type="ECO:0000259" key="2">
    <source>
        <dbReference type="Pfam" id="PF08750"/>
    </source>
</evidence>
<proteinExistence type="predicted"/>
<dbReference type="Pfam" id="PF08750">
    <property type="entry name" value="CNP1"/>
    <property type="match status" value="1"/>
</dbReference>
<feature type="signal peptide" evidence="1">
    <location>
        <begin position="1"/>
        <end position="25"/>
    </location>
</feature>
<feature type="domain" description="CNP1-like uncharacterised" evidence="2">
    <location>
        <begin position="35"/>
        <end position="168"/>
    </location>
</feature>
<dbReference type="InterPro" id="IPR014861">
    <property type="entry name" value="CNP1-like_dom"/>
</dbReference>
<evidence type="ECO:0000256" key="1">
    <source>
        <dbReference type="SAM" id="SignalP"/>
    </source>
</evidence>
<name>A0A6H2H5U1_9BURK</name>
<keyword evidence="1" id="KW-0732">Signal</keyword>
<dbReference type="Proteomes" id="UP000502041">
    <property type="component" value="Chromosome"/>
</dbReference>
<evidence type="ECO:0000313" key="3">
    <source>
        <dbReference type="EMBL" id="QJC55241.1"/>
    </source>
</evidence>
<accession>A0A6H2H5U1</accession>
<dbReference type="AlphaFoldDB" id="A0A6H2H5U1"/>
<dbReference type="EMBL" id="CP051461">
    <property type="protein sequence ID" value="QJC55241.1"/>
    <property type="molecule type" value="Genomic_DNA"/>
</dbReference>
<keyword evidence="4" id="KW-1185">Reference proteome</keyword>
<dbReference type="KEGG" id="pvac:HC248_00519"/>
<feature type="chain" id="PRO_5026356855" description="CNP1-like uncharacterized domain-containing protein" evidence="1">
    <location>
        <begin position="26"/>
        <end position="175"/>
    </location>
</feature>
<gene>
    <name evidence="3" type="ORF">HC248_00519</name>
</gene>
<evidence type="ECO:0000313" key="4">
    <source>
        <dbReference type="Proteomes" id="UP000502041"/>
    </source>
</evidence>
<organism evidence="3 4">
    <name type="scientific">Polaromonas vacuolata</name>
    <dbReference type="NCBI Taxonomy" id="37448"/>
    <lineage>
        <taxon>Bacteria</taxon>
        <taxon>Pseudomonadati</taxon>
        <taxon>Pseudomonadota</taxon>
        <taxon>Betaproteobacteria</taxon>
        <taxon>Burkholderiales</taxon>
        <taxon>Comamonadaceae</taxon>
        <taxon>Polaromonas</taxon>
    </lineage>
</organism>
<protein>
    <recommendedName>
        <fullName evidence="2">CNP1-like uncharacterized domain-containing protein</fullName>
    </recommendedName>
</protein>
<reference evidence="3 4" key="1">
    <citation type="submission" date="2020-04" db="EMBL/GenBank/DDBJ databases">
        <title>Complete genome of a Psychrophilic, Marine, Gas Vacuolate Bacterium Polaromonas vacuolata KCTC 22033T.</title>
        <authorList>
            <person name="Hwang K."/>
            <person name="Kim K.M."/>
        </authorList>
    </citation>
    <scope>NUCLEOTIDE SEQUENCE [LARGE SCALE GENOMIC DNA]</scope>
    <source>
        <strain evidence="3 4">KCTC 22033</strain>
    </source>
</reference>